<feature type="active site" description="Charge relay system" evidence="6">
    <location>
        <position position="557"/>
    </location>
</feature>
<dbReference type="PROSITE" id="PS51829">
    <property type="entry name" value="P_HOMO_B"/>
    <property type="match status" value="1"/>
</dbReference>
<dbReference type="Proteomes" id="UP000693970">
    <property type="component" value="Unassembled WGS sequence"/>
</dbReference>
<evidence type="ECO:0000256" key="8">
    <source>
        <dbReference type="SAM" id="Phobius"/>
    </source>
</evidence>
<dbReference type="InterPro" id="IPR000209">
    <property type="entry name" value="Peptidase_S8/S53_dom"/>
</dbReference>
<evidence type="ECO:0000256" key="6">
    <source>
        <dbReference type="PROSITE-ProRule" id="PRU01240"/>
    </source>
</evidence>
<keyword evidence="8" id="KW-1133">Transmembrane helix</keyword>
<dbReference type="GO" id="GO:0016485">
    <property type="term" value="P:protein processing"/>
    <property type="evidence" value="ECO:0007669"/>
    <property type="project" value="TreeGrafter"/>
</dbReference>
<dbReference type="PROSITE" id="PS00137">
    <property type="entry name" value="SUBTILASE_HIS"/>
    <property type="match status" value="1"/>
</dbReference>
<evidence type="ECO:0000256" key="7">
    <source>
        <dbReference type="SAM" id="MobiDB-lite"/>
    </source>
</evidence>
<dbReference type="PANTHER" id="PTHR42884">
    <property type="entry name" value="PROPROTEIN CONVERTASE SUBTILISIN/KEXIN-RELATED"/>
    <property type="match status" value="1"/>
</dbReference>
<keyword evidence="3 6" id="KW-0378">Hydrolase</keyword>
<dbReference type="InterPro" id="IPR022398">
    <property type="entry name" value="Peptidase_S8_His-AS"/>
</dbReference>
<keyword evidence="2 6" id="KW-0645">Protease</keyword>
<organism evidence="10 11">
    <name type="scientific">Nitzschia inconspicua</name>
    <dbReference type="NCBI Taxonomy" id="303405"/>
    <lineage>
        <taxon>Eukaryota</taxon>
        <taxon>Sar</taxon>
        <taxon>Stramenopiles</taxon>
        <taxon>Ochrophyta</taxon>
        <taxon>Bacillariophyta</taxon>
        <taxon>Bacillariophyceae</taxon>
        <taxon>Bacillariophycidae</taxon>
        <taxon>Bacillariales</taxon>
        <taxon>Bacillariaceae</taxon>
        <taxon>Nitzschia</taxon>
    </lineage>
</organism>
<comment type="caution">
    <text evidence="10">The sequence shown here is derived from an EMBL/GenBank/DDBJ whole genome shotgun (WGS) entry which is preliminary data.</text>
</comment>
<reference evidence="10" key="2">
    <citation type="submission" date="2021-04" db="EMBL/GenBank/DDBJ databases">
        <authorList>
            <person name="Podell S."/>
        </authorList>
    </citation>
    <scope>NUCLEOTIDE SEQUENCE</scope>
    <source>
        <strain evidence="10">Hildebrandi</strain>
    </source>
</reference>
<dbReference type="PROSITE" id="PS51892">
    <property type="entry name" value="SUBTILASE"/>
    <property type="match status" value="1"/>
</dbReference>
<keyword evidence="11" id="KW-1185">Reference proteome</keyword>
<evidence type="ECO:0000259" key="9">
    <source>
        <dbReference type="PROSITE" id="PS51829"/>
    </source>
</evidence>
<keyword evidence="5" id="KW-0106">Calcium</keyword>
<dbReference type="GO" id="GO:0016020">
    <property type="term" value="C:membrane"/>
    <property type="evidence" value="ECO:0007669"/>
    <property type="project" value="TreeGrafter"/>
</dbReference>
<dbReference type="OrthoDB" id="44525at2759"/>
<accession>A0A9K3PQ64</accession>
<proteinExistence type="inferred from homology"/>
<comment type="similarity">
    <text evidence="1">Belongs to the peptidase S8 family. Furin subfamily.</text>
</comment>
<evidence type="ECO:0000256" key="1">
    <source>
        <dbReference type="ARBA" id="ARBA00005325"/>
    </source>
</evidence>
<feature type="region of interest" description="Disordered" evidence="7">
    <location>
        <begin position="847"/>
        <end position="893"/>
    </location>
</feature>
<keyword evidence="8" id="KW-0472">Membrane</keyword>
<dbReference type="GO" id="GO:0005737">
    <property type="term" value="C:cytoplasm"/>
    <property type="evidence" value="ECO:0007669"/>
    <property type="project" value="UniProtKB-ARBA"/>
</dbReference>
<dbReference type="GO" id="GO:0012505">
    <property type="term" value="C:endomembrane system"/>
    <property type="evidence" value="ECO:0007669"/>
    <property type="project" value="UniProtKB-ARBA"/>
</dbReference>
<dbReference type="Pfam" id="PF00082">
    <property type="entry name" value="Peptidase_S8"/>
    <property type="match status" value="1"/>
</dbReference>
<feature type="compositionally biased region" description="Polar residues" evidence="7">
    <location>
        <begin position="847"/>
        <end position="873"/>
    </location>
</feature>
<evidence type="ECO:0000256" key="3">
    <source>
        <dbReference type="ARBA" id="ARBA00022801"/>
    </source>
</evidence>
<dbReference type="InterPro" id="IPR034182">
    <property type="entry name" value="Kexin/furin"/>
</dbReference>
<feature type="active site" description="Charge relay system" evidence="6">
    <location>
        <position position="310"/>
    </location>
</feature>
<dbReference type="Pfam" id="PF01483">
    <property type="entry name" value="P_proprotein"/>
    <property type="match status" value="1"/>
</dbReference>
<feature type="active site" description="Charge relay system" evidence="6">
    <location>
        <position position="277"/>
    </location>
</feature>
<evidence type="ECO:0000313" key="11">
    <source>
        <dbReference type="Proteomes" id="UP000693970"/>
    </source>
</evidence>
<dbReference type="CDD" id="cd04059">
    <property type="entry name" value="Peptidases_S8_Protein_convertases_Kexins_Furin-like"/>
    <property type="match status" value="1"/>
</dbReference>
<dbReference type="AlphaFoldDB" id="A0A9K3PQ64"/>
<dbReference type="EMBL" id="JAGRRH010000017">
    <property type="protein sequence ID" value="KAG7353159.1"/>
    <property type="molecule type" value="Genomic_DNA"/>
</dbReference>
<name>A0A9K3PQ64_9STRA</name>
<sequence length="938" mass="100372">MKLFFLFLDSQPESRHAWHLESKFSYEEIASKLRESQHHPSSAYDGSVANNQGTFMNLTNGTTIIEGSGPAYGSPMDSYRAEACGKCSILQFLFLLGEYYDLTFLAPMHVYCDNEALVENVNNAREQSRPQFPNDALKASWNILQAVCISQFDGKCDSILGTNALPGCGNSDCFDCNLCSQFNADCKGCLEARGCFYCPGDGTCDNAPTYIFEGAIQSCLEPVDYLVGGAICSLSPDDNFFNDPLYDGQRWVYDMINIVPVWEKGYSGKGVRVRVNDDGVENTHPEFEGRFDFNGSCTVSFPQPDGADGHGTSVASIVGGAASNDKCAAGIAPEVTISSCNIFAEVSLTILSEKLQSFDISQNSWGVPTCGVGISEGTRQLQTNATTCPFSSRPMGLIYEHPCDVCDFQAEIKSPQCEVAIVTHCKTNGQYKNDEFACLDFLELIVGGDCSYDKLPDYALQALSEGVLNGRDGKGVVYVFASGNELASGDDVNFSGLTNSRLTITVGGVGKDGMRASYSTPGAALFVVAPGGSLEAISNHMAATLSGGCTRTEPGTSFAAPVISGVVALMLEANPDLTWRDVQGILATTSHIIADVNDTSATINGAGIWHSNNYGFGLVDALAAVSAAENWTLVNPEAFLVGESGEVNLTISDLSTSPTVSKINITGGTEVDDLVIESVAVFLQVEHFSRGDLEISLRSPAGTISLLTPGRRIENTQLGPDQRWKLLTVRNWGESTIGIWELSIRDLNPGDVAACADAPFALENNNEIVTCSTVDDQQWCFRGVRNPETTTEQNIDLLFSQKVNGMTLSEACCTCGGGLTASDVNDRLLQWKLIVYGQKDGIVPASSSNENATSLESFTPTTAPTVGNRTTAPRPNAADKTVETEPTIANQPPKTEKGIVIAGTVMVFLIVAVAVRWAFKPPTSSGKFTVLNKTAEIA</sequence>
<dbReference type="PROSITE" id="PS00138">
    <property type="entry name" value="SUBTILASE_SER"/>
    <property type="match status" value="1"/>
</dbReference>
<gene>
    <name evidence="10" type="ORF">IV203_009207</name>
</gene>
<dbReference type="InterPro" id="IPR023828">
    <property type="entry name" value="Peptidase_S8_Ser-AS"/>
</dbReference>
<feature type="domain" description="P/Homo B" evidence="9">
    <location>
        <begin position="634"/>
        <end position="776"/>
    </location>
</feature>
<dbReference type="PANTHER" id="PTHR42884:SF14">
    <property type="entry name" value="NEUROENDOCRINE CONVERTASE 1"/>
    <property type="match status" value="1"/>
</dbReference>
<evidence type="ECO:0000256" key="2">
    <source>
        <dbReference type="ARBA" id="ARBA00022670"/>
    </source>
</evidence>
<keyword evidence="4 6" id="KW-0720">Serine protease</keyword>
<dbReference type="GO" id="GO:0004252">
    <property type="term" value="F:serine-type endopeptidase activity"/>
    <property type="evidence" value="ECO:0007669"/>
    <property type="project" value="UniProtKB-UniRule"/>
</dbReference>
<evidence type="ECO:0000256" key="5">
    <source>
        <dbReference type="ARBA" id="ARBA00022837"/>
    </source>
</evidence>
<protein>
    <submittedName>
        <fullName evidence="10">Subtilase family protease</fullName>
    </submittedName>
</protein>
<keyword evidence="8" id="KW-0812">Transmembrane</keyword>
<evidence type="ECO:0000313" key="10">
    <source>
        <dbReference type="EMBL" id="KAG7353159.1"/>
    </source>
</evidence>
<evidence type="ECO:0000256" key="4">
    <source>
        <dbReference type="ARBA" id="ARBA00022825"/>
    </source>
</evidence>
<feature type="transmembrane region" description="Helical" evidence="8">
    <location>
        <begin position="899"/>
        <end position="919"/>
    </location>
</feature>
<dbReference type="InterPro" id="IPR002884">
    <property type="entry name" value="P_dom"/>
</dbReference>
<reference evidence="10" key="1">
    <citation type="journal article" date="2021" name="Sci. Rep.">
        <title>Diploid genomic architecture of Nitzschia inconspicua, an elite biomass production diatom.</title>
        <authorList>
            <person name="Oliver A."/>
            <person name="Podell S."/>
            <person name="Pinowska A."/>
            <person name="Traller J.C."/>
            <person name="Smith S.R."/>
            <person name="McClure R."/>
            <person name="Beliaev A."/>
            <person name="Bohutskyi P."/>
            <person name="Hill E.A."/>
            <person name="Rabines A."/>
            <person name="Zheng H."/>
            <person name="Allen L.Z."/>
            <person name="Kuo A."/>
            <person name="Grigoriev I.V."/>
            <person name="Allen A.E."/>
            <person name="Hazlebeck D."/>
            <person name="Allen E.E."/>
        </authorList>
    </citation>
    <scope>NUCLEOTIDE SEQUENCE</scope>
    <source>
        <strain evidence="10">Hildebrandi</strain>
    </source>
</reference>